<dbReference type="OrthoDB" id="7840053at2"/>
<evidence type="ECO:0000313" key="7">
    <source>
        <dbReference type="Proteomes" id="UP000095463"/>
    </source>
</evidence>
<dbReference type="Proteomes" id="UP000095463">
    <property type="component" value="Unassembled WGS sequence"/>
</dbReference>
<organism evidence="6 7">
    <name type="scientific">Devosia insulae DS-56</name>
    <dbReference type="NCBI Taxonomy" id="1116389"/>
    <lineage>
        <taxon>Bacteria</taxon>
        <taxon>Pseudomonadati</taxon>
        <taxon>Pseudomonadota</taxon>
        <taxon>Alphaproteobacteria</taxon>
        <taxon>Hyphomicrobiales</taxon>
        <taxon>Devosiaceae</taxon>
        <taxon>Devosia</taxon>
    </lineage>
</organism>
<dbReference type="InterPro" id="IPR036390">
    <property type="entry name" value="WH_DNA-bd_sf"/>
</dbReference>
<keyword evidence="3" id="KW-0238">DNA-binding</keyword>
<dbReference type="SUPFAM" id="SSF46785">
    <property type="entry name" value="Winged helix' DNA-binding domain"/>
    <property type="match status" value="1"/>
</dbReference>
<keyword evidence="7" id="KW-1185">Reference proteome</keyword>
<evidence type="ECO:0000256" key="4">
    <source>
        <dbReference type="ARBA" id="ARBA00023163"/>
    </source>
</evidence>
<dbReference type="PROSITE" id="PS50931">
    <property type="entry name" value="HTH_LYSR"/>
    <property type="match status" value="1"/>
</dbReference>
<dbReference type="Pfam" id="PF03466">
    <property type="entry name" value="LysR_substrate"/>
    <property type="match status" value="1"/>
</dbReference>
<proteinExistence type="inferred from homology"/>
<dbReference type="Pfam" id="PF00126">
    <property type="entry name" value="HTH_1"/>
    <property type="match status" value="1"/>
</dbReference>
<evidence type="ECO:0000259" key="5">
    <source>
        <dbReference type="PROSITE" id="PS50931"/>
    </source>
</evidence>
<dbReference type="InterPro" id="IPR000847">
    <property type="entry name" value="LysR_HTH_N"/>
</dbReference>
<dbReference type="InterPro" id="IPR005119">
    <property type="entry name" value="LysR_subst-bd"/>
</dbReference>
<dbReference type="PANTHER" id="PTHR30126:SF40">
    <property type="entry name" value="HTH-TYPE TRANSCRIPTIONAL REGULATOR GLTR"/>
    <property type="match status" value="1"/>
</dbReference>
<keyword evidence="2" id="KW-0805">Transcription regulation</keyword>
<keyword evidence="4" id="KW-0804">Transcription</keyword>
<sequence length="349" mass="38776">MDITLKQMQIFRAVVIAGSITKASRRVGLSQPSISQQLAKLEERLGTQLINRNRTGTVSLTPSGEYWFKFSDEVLRKFDQAIDEHEKRYVDNRVFLRIGLSPTLRGRFLSAAARIASDEQGFAKFEVSYSTTSSELVEQLRLHQLNCVIVNDDALAEDRSSFATALLFRDPMVLLVPTELPAGMLERALTKGVKASQLDAALTRYVEISANVPMRPVSDAWYRSNLPYATPAFSAMTYVAATDIVAEGLATTHVPLSLLPSLPNSVRARLKVYTLSGMDRSIVLAMPKHLMTLPGYANIFKRLTDFCRHEYAQNVPADSVLELPMPERARPEKELVGGRATAGVPQNFQ</sequence>
<dbReference type="EMBL" id="LAJE02000102">
    <property type="protein sequence ID" value="OEO32013.1"/>
    <property type="molecule type" value="Genomic_DNA"/>
</dbReference>
<evidence type="ECO:0000313" key="6">
    <source>
        <dbReference type="EMBL" id="OEO32013.1"/>
    </source>
</evidence>
<dbReference type="FunFam" id="1.10.10.10:FF:000001">
    <property type="entry name" value="LysR family transcriptional regulator"/>
    <property type="match status" value="1"/>
</dbReference>
<feature type="domain" description="HTH lysR-type" evidence="5">
    <location>
        <begin position="3"/>
        <end position="61"/>
    </location>
</feature>
<evidence type="ECO:0000256" key="1">
    <source>
        <dbReference type="ARBA" id="ARBA00009437"/>
    </source>
</evidence>
<name>A0A1E5XTX4_9HYPH</name>
<evidence type="ECO:0000256" key="2">
    <source>
        <dbReference type="ARBA" id="ARBA00023015"/>
    </source>
</evidence>
<dbReference type="GO" id="GO:0000976">
    <property type="term" value="F:transcription cis-regulatory region binding"/>
    <property type="evidence" value="ECO:0007669"/>
    <property type="project" value="TreeGrafter"/>
</dbReference>
<reference evidence="6 7" key="1">
    <citation type="journal article" date="2015" name="Genome Announc.">
        <title>Genome Assemblies of Three Soil-Associated Devosia species: D. insulae, D. limi, and D. soli.</title>
        <authorList>
            <person name="Hassan Y.I."/>
            <person name="Lepp D."/>
            <person name="Zhou T."/>
        </authorList>
    </citation>
    <scope>NUCLEOTIDE SEQUENCE [LARGE SCALE GENOMIC DNA]</scope>
    <source>
        <strain evidence="6 7">DS-56</strain>
    </source>
</reference>
<accession>A0A1E5XTX4</accession>
<dbReference type="InterPro" id="IPR036388">
    <property type="entry name" value="WH-like_DNA-bd_sf"/>
</dbReference>
<dbReference type="PANTHER" id="PTHR30126">
    <property type="entry name" value="HTH-TYPE TRANSCRIPTIONAL REGULATOR"/>
    <property type="match status" value="1"/>
</dbReference>
<dbReference type="GO" id="GO:0003700">
    <property type="term" value="F:DNA-binding transcription factor activity"/>
    <property type="evidence" value="ECO:0007669"/>
    <property type="project" value="InterPro"/>
</dbReference>
<dbReference type="AlphaFoldDB" id="A0A1E5XTX4"/>
<comment type="caution">
    <text evidence="6">The sequence shown here is derived from an EMBL/GenBank/DDBJ whole genome shotgun (WGS) entry which is preliminary data.</text>
</comment>
<protein>
    <recommendedName>
        <fullName evidence="5">HTH lysR-type domain-containing protein</fullName>
    </recommendedName>
</protein>
<gene>
    <name evidence="6" type="ORF">VW23_013565</name>
</gene>
<dbReference type="Gene3D" id="3.40.190.10">
    <property type="entry name" value="Periplasmic binding protein-like II"/>
    <property type="match status" value="2"/>
</dbReference>
<comment type="similarity">
    <text evidence="1">Belongs to the LysR transcriptional regulatory family.</text>
</comment>
<dbReference type="Gene3D" id="1.10.10.10">
    <property type="entry name" value="Winged helix-like DNA-binding domain superfamily/Winged helix DNA-binding domain"/>
    <property type="match status" value="1"/>
</dbReference>
<evidence type="ECO:0000256" key="3">
    <source>
        <dbReference type="ARBA" id="ARBA00023125"/>
    </source>
</evidence>
<dbReference type="PRINTS" id="PR00039">
    <property type="entry name" value="HTHLYSR"/>
</dbReference>
<dbReference type="RefSeq" id="WP_069908827.1">
    <property type="nucleotide sequence ID" value="NZ_LAJE02000102.1"/>
</dbReference>
<dbReference type="SUPFAM" id="SSF53850">
    <property type="entry name" value="Periplasmic binding protein-like II"/>
    <property type="match status" value="1"/>
</dbReference>